<organism evidence="1 2">
    <name type="scientific">Coccomyxa viridis</name>
    <dbReference type="NCBI Taxonomy" id="1274662"/>
    <lineage>
        <taxon>Eukaryota</taxon>
        <taxon>Viridiplantae</taxon>
        <taxon>Chlorophyta</taxon>
        <taxon>core chlorophytes</taxon>
        <taxon>Trebouxiophyceae</taxon>
        <taxon>Trebouxiophyceae incertae sedis</taxon>
        <taxon>Coccomyxaceae</taxon>
        <taxon>Coccomyxa</taxon>
    </lineage>
</organism>
<dbReference type="AlphaFoldDB" id="A0AAV1I943"/>
<name>A0AAV1I943_9CHLO</name>
<proteinExistence type="predicted"/>
<evidence type="ECO:0000313" key="2">
    <source>
        <dbReference type="Proteomes" id="UP001314263"/>
    </source>
</evidence>
<gene>
    <name evidence="1" type="ORF">CVIRNUC_005658</name>
</gene>
<dbReference type="EMBL" id="CAUYUE010000007">
    <property type="protein sequence ID" value="CAK0782376.1"/>
    <property type="molecule type" value="Genomic_DNA"/>
</dbReference>
<evidence type="ECO:0000313" key="1">
    <source>
        <dbReference type="EMBL" id="CAK0782376.1"/>
    </source>
</evidence>
<dbReference type="Proteomes" id="UP001314263">
    <property type="component" value="Unassembled WGS sequence"/>
</dbReference>
<comment type="caution">
    <text evidence="1">The sequence shown here is derived from an EMBL/GenBank/DDBJ whole genome shotgun (WGS) entry which is preliminary data.</text>
</comment>
<protein>
    <submittedName>
        <fullName evidence="1">Uncharacterized protein</fullName>
    </submittedName>
</protein>
<sequence>MQSENTLYTPIFDAWGGLNDRLLFGKPAAVSKVAHRLKLAIPYAATAPLHAEKLLKHAVDVFGLRFHNTDITFQRVRANGFLARIPQFGARGGVEKWKKGKYMKLNRNQMWVLVEKEPDRSLEPVTAAMMASSQVSSR</sequence>
<keyword evidence="2" id="KW-1185">Reference proteome</keyword>
<accession>A0AAV1I943</accession>
<reference evidence="1 2" key="1">
    <citation type="submission" date="2023-10" db="EMBL/GenBank/DDBJ databases">
        <authorList>
            <person name="Maclean D."/>
            <person name="Macfadyen A."/>
        </authorList>
    </citation>
    <scope>NUCLEOTIDE SEQUENCE [LARGE SCALE GENOMIC DNA]</scope>
</reference>